<name>A0A699I2D9_TANCI</name>
<evidence type="ECO:0000256" key="1">
    <source>
        <dbReference type="SAM" id="MobiDB-lite"/>
    </source>
</evidence>
<gene>
    <name evidence="2" type="ORF">Tci_455582</name>
</gene>
<dbReference type="AlphaFoldDB" id="A0A699I2D9"/>
<comment type="caution">
    <text evidence="2">The sequence shown here is derived from an EMBL/GenBank/DDBJ whole genome shotgun (WGS) entry which is preliminary data.</text>
</comment>
<protein>
    <submittedName>
        <fullName evidence="2">Uncharacterized protein</fullName>
    </submittedName>
</protein>
<feature type="region of interest" description="Disordered" evidence="1">
    <location>
        <begin position="14"/>
        <end position="95"/>
    </location>
</feature>
<proteinExistence type="predicted"/>
<organism evidence="2">
    <name type="scientific">Tanacetum cinerariifolium</name>
    <name type="common">Dalmatian daisy</name>
    <name type="synonym">Chrysanthemum cinerariifolium</name>
    <dbReference type="NCBI Taxonomy" id="118510"/>
    <lineage>
        <taxon>Eukaryota</taxon>
        <taxon>Viridiplantae</taxon>
        <taxon>Streptophyta</taxon>
        <taxon>Embryophyta</taxon>
        <taxon>Tracheophyta</taxon>
        <taxon>Spermatophyta</taxon>
        <taxon>Magnoliopsida</taxon>
        <taxon>eudicotyledons</taxon>
        <taxon>Gunneridae</taxon>
        <taxon>Pentapetalae</taxon>
        <taxon>asterids</taxon>
        <taxon>campanulids</taxon>
        <taxon>Asterales</taxon>
        <taxon>Asteraceae</taxon>
        <taxon>Asteroideae</taxon>
        <taxon>Anthemideae</taxon>
        <taxon>Anthemidinae</taxon>
        <taxon>Tanacetum</taxon>
    </lineage>
</organism>
<evidence type="ECO:0000313" key="2">
    <source>
        <dbReference type="EMBL" id="GEY83608.1"/>
    </source>
</evidence>
<feature type="compositionally biased region" description="Basic and acidic residues" evidence="1">
    <location>
        <begin position="20"/>
        <end position="76"/>
    </location>
</feature>
<sequence length="137" mass="15073">MQVHKILMVMQSSISSTYKSSDDKPTDDKPKDDIGSKTVEEQVNKDDQAYRDELDRLMSQEKEASDASNDLKKEFKQGCMDQRGVTKAGNTNSFNTISNPVNAASTIETFSVGGPSSPHLDAFILANTLLHVDQDDS</sequence>
<dbReference type="EMBL" id="BKCJ010214328">
    <property type="protein sequence ID" value="GEY83608.1"/>
    <property type="molecule type" value="Genomic_DNA"/>
</dbReference>
<accession>A0A699I2D9</accession>
<reference evidence="2" key="1">
    <citation type="journal article" date="2019" name="Sci. Rep.">
        <title>Draft genome of Tanacetum cinerariifolium, the natural source of mosquito coil.</title>
        <authorList>
            <person name="Yamashiro T."/>
            <person name="Shiraishi A."/>
            <person name="Satake H."/>
            <person name="Nakayama K."/>
        </authorList>
    </citation>
    <scope>NUCLEOTIDE SEQUENCE</scope>
</reference>